<evidence type="ECO:0000256" key="1">
    <source>
        <dbReference type="SAM" id="MobiDB-lite"/>
    </source>
</evidence>
<proteinExistence type="predicted"/>
<keyword evidence="3" id="KW-1185">Reference proteome</keyword>
<sequence length="70" mass="7772">MVDLMNLQAMKEATTVENAVHITSIDDTPVKKKSTKNENQPLPSSCPGFLLPPNHDLLHHLDSTNHKKSI</sequence>
<accession>A0A397IV90</accession>
<gene>
    <name evidence="2" type="ORF">Glove_166g208</name>
</gene>
<reference evidence="2 3" key="1">
    <citation type="submission" date="2018-08" db="EMBL/GenBank/DDBJ databases">
        <title>Genome and evolution of the arbuscular mycorrhizal fungus Diversispora epigaea (formerly Glomus versiforme) and its bacterial endosymbionts.</title>
        <authorList>
            <person name="Sun X."/>
            <person name="Fei Z."/>
            <person name="Harrison M."/>
        </authorList>
    </citation>
    <scope>NUCLEOTIDE SEQUENCE [LARGE SCALE GENOMIC DNA]</scope>
    <source>
        <strain evidence="2 3">IT104</strain>
    </source>
</reference>
<dbReference type="EMBL" id="PQFF01000156">
    <property type="protein sequence ID" value="RHZ78268.1"/>
    <property type="molecule type" value="Genomic_DNA"/>
</dbReference>
<comment type="caution">
    <text evidence="2">The sequence shown here is derived from an EMBL/GenBank/DDBJ whole genome shotgun (WGS) entry which is preliminary data.</text>
</comment>
<dbReference type="AlphaFoldDB" id="A0A397IV90"/>
<protein>
    <submittedName>
        <fullName evidence="2">Uncharacterized protein</fullName>
    </submittedName>
</protein>
<feature type="region of interest" description="Disordered" evidence="1">
    <location>
        <begin position="27"/>
        <end position="51"/>
    </location>
</feature>
<evidence type="ECO:0000313" key="3">
    <source>
        <dbReference type="Proteomes" id="UP000266861"/>
    </source>
</evidence>
<organism evidence="2 3">
    <name type="scientific">Diversispora epigaea</name>
    <dbReference type="NCBI Taxonomy" id="1348612"/>
    <lineage>
        <taxon>Eukaryota</taxon>
        <taxon>Fungi</taxon>
        <taxon>Fungi incertae sedis</taxon>
        <taxon>Mucoromycota</taxon>
        <taxon>Glomeromycotina</taxon>
        <taxon>Glomeromycetes</taxon>
        <taxon>Diversisporales</taxon>
        <taxon>Diversisporaceae</taxon>
        <taxon>Diversispora</taxon>
    </lineage>
</organism>
<dbReference type="OrthoDB" id="2439067at2759"/>
<dbReference type="Proteomes" id="UP000266861">
    <property type="component" value="Unassembled WGS sequence"/>
</dbReference>
<name>A0A397IV90_9GLOM</name>
<evidence type="ECO:0000313" key="2">
    <source>
        <dbReference type="EMBL" id="RHZ78268.1"/>
    </source>
</evidence>